<feature type="domain" description="HD" evidence="1">
    <location>
        <begin position="59"/>
        <end position="183"/>
    </location>
</feature>
<dbReference type="Proteomes" id="UP000094172">
    <property type="component" value="Unassembled WGS sequence"/>
</dbReference>
<dbReference type="PROSITE" id="PS51831">
    <property type="entry name" value="HD"/>
    <property type="match status" value="1"/>
</dbReference>
<dbReference type="InterPro" id="IPR006674">
    <property type="entry name" value="HD_domain"/>
</dbReference>
<comment type="caution">
    <text evidence="2">The sequence shown here is derived from an EMBL/GenBank/DDBJ whole genome shotgun (WGS) entry which is preliminary data.</text>
</comment>
<evidence type="ECO:0000313" key="3">
    <source>
        <dbReference type="Proteomes" id="UP000094172"/>
    </source>
</evidence>
<dbReference type="AlphaFoldDB" id="A0A1E3VKK4"/>
<dbReference type="STRING" id="1774970.AUC70_10810"/>
<dbReference type="Pfam" id="PF01966">
    <property type="entry name" value="HD"/>
    <property type="match status" value="1"/>
</dbReference>
<name>A0A1E3VKK4_9HYPH</name>
<dbReference type="CDD" id="cd00077">
    <property type="entry name" value="HDc"/>
    <property type="match status" value="1"/>
</dbReference>
<dbReference type="InterPro" id="IPR050135">
    <property type="entry name" value="dGTPase-like"/>
</dbReference>
<dbReference type="Gene3D" id="1.10.3210.10">
    <property type="entry name" value="Hypothetical protein af1432"/>
    <property type="match status" value="1"/>
</dbReference>
<dbReference type="PANTHER" id="PTHR11373">
    <property type="entry name" value="DEOXYNUCLEOSIDE TRIPHOSPHATE TRIPHOSPHOHYDROLASE"/>
    <property type="match status" value="1"/>
</dbReference>
<evidence type="ECO:0000259" key="1">
    <source>
        <dbReference type="PROSITE" id="PS51831"/>
    </source>
</evidence>
<protein>
    <recommendedName>
        <fullName evidence="1">HD domain-containing protein</fullName>
    </recommendedName>
</protein>
<dbReference type="RefSeq" id="WP_069445402.1">
    <property type="nucleotide sequence ID" value="NZ_LPWE01000013.1"/>
</dbReference>
<evidence type="ECO:0000313" key="2">
    <source>
        <dbReference type="EMBL" id="ODR94058.1"/>
    </source>
</evidence>
<dbReference type="EMBL" id="LPWE01000013">
    <property type="protein sequence ID" value="ODR94058.1"/>
    <property type="molecule type" value="Genomic_DNA"/>
</dbReference>
<gene>
    <name evidence="2" type="ORF">AUC70_10810</name>
</gene>
<dbReference type="SUPFAM" id="SSF109604">
    <property type="entry name" value="HD-domain/PDEase-like"/>
    <property type="match status" value="1"/>
</dbReference>
<sequence length="289" mass="32543">MTFEAQRIRDPLHNLITFQANEFEHVMWRVIQTRPFQRLRRVKQLGFSEFVYPGATHSRFAHSLGVFHVARKLMRIIKEHLGQSRYLETRAHQAIAAALVHDLGHGPFSHAFEEVGRRLDLRLADHEEVSDAIIMDSEVADRLNELGSGFSDDVARIIKAEGPGNIYSAVVSSQFDADRLDYMQRDRLMTGTQQGAIDFELLLANIEVGEVPSGVDEENLGPVETFVLGPKAIFAAEAYVLGLFQLYPTVYLHKTTRGAEKLFTELLCRVVKLSKDESVRLTGLTVAIP</sequence>
<proteinExistence type="predicted"/>
<dbReference type="GO" id="GO:0006203">
    <property type="term" value="P:dGTP catabolic process"/>
    <property type="evidence" value="ECO:0007669"/>
    <property type="project" value="TreeGrafter"/>
</dbReference>
<dbReference type="SMART" id="SM00471">
    <property type="entry name" value="HDc"/>
    <property type="match status" value="1"/>
</dbReference>
<organism evidence="2 3">
    <name type="scientific">Methyloceanibacter stevinii</name>
    <dbReference type="NCBI Taxonomy" id="1774970"/>
    <lineage>
        <taxon>Bacteria</taxon>
        <taxon>Pseudomonadati</taxon>
        <taxon>Pseudomonadota</taxon>
        <taxon>Alphaproteobacteria</taxon>
        <taxon>Hyphomicrobiales</taxon>
        <taxon>Hyphomicrobiaceae</taxon>
        <taxon>Methyloceanibacter</taxon>
    </lineage>
</organism>
<accession>A0A1E3VKK4</accession>
<dbReference type="PANTHER" id="PTHR11373:SF4">
    <property type="entry name" value="DEOXYNUCLEOSIDE TRIPHOSPHATE TRIPHOSPHOHYDROLASE SAMHD1"/>
    <property type="match status" value="1"/>
</dbReference>
<dbReference type="InterPro" id="IPR003607">
    <property type="entry name" value="HD/PDEase_dom"/>
</dbReference>
<dbReference type="GO" id="GO:0008832">
    <property type="term" value="F:dGTPase activity"/>
    <property type="evidence" value="ECO:0007669"/>
    <property type="project" value="TreeGrafter"/>
</dbReference>
<reference evidence="2 3" key="1">
    <citation type="journal article" date="2016" name="Environ. Microbiol.">
        <title>New Methyloceanibacter diversity from North Sea sediments includes methanotroph containing solely the soluble methane monooxygenase.</title>
        <authorList>
            <person name="Vekeman B."/>
            <person name="Kerckhof F.M."/>
            <person name="Cremers G."/>
            <person name="de Vos P."/>
            <person name="Vandamme P."/>
            <person name="Boon N."/>
            <person name="Op den Camp H.J."/>
            <person name="Heylen K."/>
        </authorList>
    </citation>
    <scope>NUCLEOTIDE SEQUENCE [LARGE SCALE GENOMIC DNA]</scope>
    <source>
        <strain evidence="2 3">R-67176</strain>
    </source>
</reference>
<keyword evidence="3" id="KW-1185">Reference proteome</keyword>